<gene>
    <name evidence="1" type="ORF">QM012_007352</name>
</gene>
<evidence type="ECO:0008006" key="3">
    <source>
        <dbReference type="Google" id="ProtNLM"/>
    </source>
</evidence>
<protein>
    <recommendedName>
        <fullName evidence="3">F-box domain-containing protein</fullName>
    </recommendedName>
</protein>
<name>A0ABR0TP47_AURPU</name>
<dbReference type="EMBL" id="JASGXD010000005">
    <property type="protein sequence ID" value="KAK6005710.1"/>
    <property type="molecule type" value="Genomic_DNA"/>
</dbReference>
<proteinExistence type="predicted"/>
<keyword evidence="2" id="KW-1185">Reference proteome</keyword>
<sequence>MASFCDLPPEVRELIYHALIVDPLRDGDRIMFTLDQDGESNWNRTTELPPPEDELVADGKPASIESCVKHLNNTELWSLAKISKLLYTEATPIIYANTNVEYTFGDSFGINDSLTLLHTFLGKLPPASCVLIRHLTIINNKSGAGKFLSAKDMNIIVKLLNRKLPNLSSLQIRANDPMTEPWIDGNVPQFVIEFLSIMAAARPVARLVSRPTVTLKPRICFFLELDTFVFDPKITMSMRIMQGLMLREVMPTLIAITDWRQQAREYHAMACQQDDYLQLTSVIRPGVGGDLQTATVAEIGNMKARLTNREKVMKQIADCKHWNMILGRLLHRSSS</sequence>
<reference evidence="1 2" key="1">
    <citation type="submission" date="2023-11" db="EMBL/GenBank/DDBJ databases">
        <title>Draft genome sequence and annotation of the polyextremotolerant black yeast-like fungus Aureobasidium pullulans NRRL 62042.</title>
        <authorList>
            <person name="Dielentheis-Frenken M.R.E."/>
            <person name="Wibberg D."/>
            <person name="Blank L.M."/>
            <person name="Tiso T."/>
        </authorList>
    </citation>
    <scope>NUCLEOTIDE SEQUENCE [LARGE SCALE GENOMIC DNA]</scope>
    <source>
        <strain evidence="1 2">NRRL 62042</strain>
    </source>
</reference>
<organism evidence="1 2">
    <name type="scientific">Aureobasidium pullulans</name>
    <name type="common">Black yeast</name>
    <name type="synonym">Pullularia pullulans</name>
    <dbReference type="NCBI Taxonomy" id="5580"/>
    <lineage>
        <taxon>Eukaryota</taxon>
        <taxon>Fungi</taxon>
        <taxon>Dikarya</taxon>
        <taxon>Ascomycota</taxon>
        <taxon>Pezizomycotina</taxon>
        <taxon>Dothideomycetes</taxon>
        <taxon>Dothideomycetidae</taxon>
        <taxon>Dothideales</taxon>
        <taxon>Saccotheciaceae</taxon>
        <taxon>Aureobasidium</taxon>
    </lineage>
</organism>
<dbReference type="PANTHER" id="PTHR38790">
    <property type="entry name" value="2EXR DOMAIN-CONTAINING PROTEIN-RELATED"/>
    <property type="match status" value="1"/>
</dbReference>
<comment type="caution">
    <text evidence="1">The sequence shown here is derived from an EMBL/GenBank/DDBJ whole genome shotgun (WGS) entry which is preliminary data.</text>
</comment>
<evidence type="ECO:0000313" key="2">
    <source>
        <dbReference type="Proteomes" id="UP001341245"/>
    </source>
</evidence>
<evidence type="ECO:0000313" key="1">
    <source>
        <dbReference type="EMBL" id="KAK6005710.1"/>
    </source>
</evidence>
<dbReference type="Proteomes" id="UP001341245">
    <property type="component" value="Unassembled WGS sequence"/>
</dbReference>
<accession>A0ABR0TP47</accession>
<dbReference type="PANTHER" id="PTHR38790:SF9">
    <property type="entry name" value="F-BOX DOMAIN-CONTAINING PROTEIN"/>
    <property type="match status" value="1"/>
</dbReference>